<dbReference type="AlphaFoldDB" id="A0A0F9LX40"/>
<gene>
    <name evidence="1" type="ORF">LCGC14_1163120</name>
</gene>
<accession>A0A0F9LX40</accession>
<name>A0A0F9LX40_9ZZZZ</name>
<protein>
    <submittedName>
        <fullName evidence="1">Uncharacterized protein</fullName>
    </submittedName>
</protein>
<dbReference type="EMBL" id="LAZR01005690">
    <property type="protein sequence ID" value="KKM97933.1"/>
    <property type="molecule type" value="Genomic_DNA"/>
</dbReference>
<proteinExistence type="predicted"/>
<comment type="caution">
    <text evidence="1">The sequence shown here is derived from an EMBL/GenBank/DDBJ whole genome shotgun (WGS) entry which is preliminary data.</text>
</comment>
<sequence length="136" mass="15034">MKKLMLLITCLLLFVSINAQLQEQHDTLVVPVGADTLFSYNGFAPNGLGVEIDFRTANAFDGTLTFGGSGSKIDTLNGVWEDENNPFILNLTNFPDTIARIERTVGNFFPSLDILLTKESLTPGLKFPITIYSDRF</sequence>
<organism evidence="1">
    <name type="scientific">marine sediment metagenome</name>
    <dbReference type="NCBI Taxonomy" id="412755"/>
    <lineage>
        <taxon>unclassified sequences</taxon>
        <taxon>metagenomes</taxon>
        <taxon>ecological metagenomes</taxon>
    </lineage>
</organism>
<reference evidence="1" key="1">
    <citation type="journal article" date="2015" name="Nature">
        <title>Complex archaea that bridge the gap between prokaryotes and eukaryotes.</title>
        <authorList>
            <person name="Spang A."/>
            <person name="Saw J.H."/>
            <person name="Jorgensen S.L."/>
            <person name="Zaremba-Niedzwiedzka K."/>
            <person name="Martijn J."/>
            <person name="Lind A.E."/>
            <person name="van Eijk R."/>
            <person name="Schleper C."/>
            <person name="Guy L."/>
            <person name="Ettema T.J."/>
        </authorList>
    </citation>
    <scope>NUCLEOTIDE SEQUENCE</scope>
</reference>
<evidence type="ECO:0000313" key="1">
    <source>
        <dbReference type="EMBL" id="KKM97933.1"/>
    </source>
</evidence>